<feature type="domain" description="Reverse transcriptase Ty1/copia-type" evidence="1">
    <location>
        <begin position="11"/>
        <end position="55"/>
    </location>
</feature>
<dbReference type="eggNOG" id="KOG0017">
    <property type="taxonomic scope" value="Eukaryota"/>
</dbReference>
<dbReference type="Pfam" id="PF07727">
    <property type="entry name" value="RVT_2"/>
    <property type="match status" value="1"/>
</dbReference>
<dbReference type="SUPFAM" id="SSF56672">
    <property type="entry name" value="DNA/RNA polymerases"/>
    <property type="match status" value="1"/>
</dbReference>
<sequence length="205" mass="22987">MLQEIDALEGNMTWELVPLPAGKKTIGSKWVYKIKYKANGEIDKYKARLVAKGGAKPPTTPLEANTILTTVEFDKLTGVANDPLIKEICNYQKFVGKLIYLTITRPDICFTVQILSQFMQQPKSYCVAEIVWLAGLLQDLGVPISKPIQLHCDSKATIQIAAILIFHERTKHIDIDCHFVQEKVKEGLIETKYIATQAELADLLT</sequence>
<dbReference type="CDD" id="cd09272">
    <property type="entry name" value="RNase_HI_RT_Ty1"/>
    <property type="match status" value="1"/>
</dbReference>
<dbReference type="PANTHER" id="PTHR11439:SF499">
    <property type="entry name" value="PPC DOMAIN-CONTAINING PROTEIN"/>
    <property type="match status" value="1"/>
</dbReference>
<organism evidence="2 3">
    <name type="scientific">Nicotiana sylvestris</name>
    <name type="common">Wood tobacco</name>
    <name type="synonym">South American tobacco</name>
    <dbReference type="NCBI Taxonomy" id="4096"/>
    <lineage>
        <taxon>Eukaryota</taxon>
        <taxon>Viridiplantae</taxon>
        <taxon>Streptophyta</taxon>
        <taxon>Embryophyta</taxon>
        <taxon>Tracheophyta</taxon>
        <taxon>Spermatophyta</taxon>
        <taxon>Magnoliopsida</taxon>
        <taxon>eudicotyledons</taxon>
        <taxon>Gunneridae</taxon>
        <taxon>Pentapetalae</taxon>
        <taxon>asterids</taxon>
        <taxon>lamiids</taxon>
        <taxon>Solanales</taxon>
        <taxon>Solanaceae</taxon>
        <taxon>Nicotianoideae</taxon>
        <taxon>Nicotianeae</taxon>
        <taxon>Nicotiana</taxon>
    </lineage>
</organism>
<keyword evidence="2" id="KW-1185">Reference proteome</keyword>
<dbReference type="InterPro" id="IPR043502">
    <property type="entry name" value="DNA/RNA_pol_sf"/>
</dbReference>
<dbReference type="InterPro" id="IPR013103">
    <property type="entry name" value="RVT_2"/>
</dbReference>
<dbReference type="RefSeq" id="XP_009772047.1">
    <property type="nucleotide sequence ID" value="XM_009773745.1"/>
</dbReference>
<evidence type="ECO:0000313" key="2">
    <source>
        <dbReference type="Proteomes" id="UP000189701"/>
    </source>
</evidence>
<dbReference type="Proteomes" id="UP000189701">
    <property type="component" value="Unplaced"/>
</dbReference>
<dbReference type="STRING" id="4096.A0A1U7VW80"/>
<evidence type="ECO:0000313" key="3">
    <source>
        <dbReference type="RefSeq" id="XP_009772047.1"/>
    </source>
</evidence>
<name>A0A1U7VW80_NICSY</name>
<protein>
    <submittedName>
        <fullName evidence="3">Uncharacterized protein LOC104222514</fullName>
    </submittedName>
</protein>
<dbReference type="OrthoDB" id="1303689at2759"/>
<dbReference type="PANTHER" id="PTHR11439">
    <property type="entry name" value="GAG-POL-RELATED RETROTRANSPOSON"/>
    <property type="match status" value="1"/>
</dbReference>
<evidence type="ECO:0000259" key="1">
    <source>
        <dbReference type="Pfam" id="PF07727"/>
    </source>
</evidence>
<proteinExistence type="predicted"/>
<reference evidence="2" key="1">
    <citation type="journal article" date="2013" name="Genome Biol.">
        <title>Reference genomes and transcriptomes of Nicotiana sylvestris and Nicotiana tomentosiformis.</title>
        <authorList>
            <person name="Sierro N."/>
            <person name="Battey J.N."/>
            <person name="Ouadi S."/>
            <person name="Bovet L."/>
            <person name="Goepfert S."/>
            <person name="Bakaher N."/>
            <person name="Peitsch M.C."/>
            <person name="Ivanov N.V."/>
        </authorList>
    </citation>
    <scope>NUCLEOTIDE SEQUENCE [LARGE SCALE GENOMIC DNA]</scope>
</reference>
<reference evidence="3" key="2">
    <citation type="submission" date="2025-08" db="UniProtKB">
        <authorList>
            <consortium name="RefSeq"/>
        </authorList>
    </citation>
    <scope>IDENTIFICATION</scope>
    <source>
        <tissue evidence="3">Leaf</tissue>
    </source>
</reference>
<dbReference type="AlphaFoldDB" id="A0A1U7VW80"/>
<accession>A0A1U7VW80</accession>
<gene>
    <name evidence="3" type="primary">LOC104222514</name>
</gene>